<dbReference type="InterPro" id="IPR009339">
    <property type="entry name" value="DUF998"/>
</dbReference>
<keyword evidence="4" id="KW-1185">Reference proteome</keyword>
<dbReference type="Proteomes" id="UP001597229">
    <property type="component" value="Unassembled WGS sequence"/>
</dbReference>
<comment type="caution">
    <text evidence="3">The sequence shown here is derived from an EMBL/GenBank/DDBJ whole genome shotgun (WGS) entry which is preliminary data.</text>
</comment>
<feature type="transmembrane region" description="Helical" evidence="2">
    <location>
        <begin position="90"/>
        <end position="110"/>
    </location>
</feature>
<feature type="transmembrane region" description="Helical" evidence="2">
    <location>
        <begin position="57"/>
        <end position="78"/>
    </location>
</feature>
<evidence type="ECO:0000313" key="4">
    <source>
        <dbReference type="Proteomes" id="UP001597229"/>
    </source>
</evidence>
<keyword evidence="2" id="KW-0812">Transmembrane</keyword>
<accession>A0ABW3VYN4</accession>
<dbReference type="Pfam" id="PF06197">
    <property type="entry name" value="DUF998"/>
    <property type="match status" value="1"/>
</dbReference>
<feature type="compositionally biased region" description="Polar residues" evidence="1">
    <location>
        <begin position="237"/>
        <end position="248"/>
    </location>
</feature>
<dbReference type="EMBL" id="JBHTLX010000012">
    <property type="protein sequence ID" value="MFD1248163.1"/>
    <property type="molecule type" value="Genomic_DNA"/>
</dbReference>
<evidence type="ECO:0000256" key="1">
    <source>
        <dbReference type="SAM" id="MobiDB-lite"/>
    </source>
</evidence>
<feature type="transmembrane region" description="Helical" evidence="2">
    <location>
        <begin position="130"/>
        <end position="151"/>
    </location>
</feature>
<organism evidence="3 4">
    <name type="scientific">Nocardioides ginsengisoli</name>
    <dbReference type="NCBI Taxonomy" id="363868"/>
    <lineage>
        <taxon>Bacteria</taxon>
        <taxon>Bacillati</taxon>
        <taxon>Actinomycetota</taxon>
        <taxon>Actinomycetes</taxon>
        <taxon>Propionibacteriales</taxon>
        <taxon>Nocardioidaceae</taxon>
        <taxon>Nocardioides</taxon>
    </lineage>
</organism>
<feature type="transmembrane region" description="Helical" evidence="2">
    <location>
        <begin position="12"/>
        <end position="37"/>
    </location>
</feature>
<dbReference type="RefSeq" id="WP_367919339.1">
    <property type="nucleotide sequence ID" value="NZ_BAABAC010000022.1"/>
</dbReference>
<reference evidence="4" key="1">
    <citation type="journal article" date="2019" name="Int. J. Syst. Evol. Microbiol.">
        <title>The Global Catalogue of Microorganisms (GCM) 10K type strain sequencing project: providing services to taxonomists for standard genome sequencing and annotation.</title>
        <authorList>
            <consortium name="The Broad Institute Genomics Platform"/>
            <consortium name="The Broad Institute Genome Sequencing Center for Infectious Disease"/>
            <person name="Wu L."/>
            <person name="Ma J."/>
        </authorList>
    </citation>
    <scope>NUCLEOTIDE SEQUENCE [LARGE SCALE GENOMIC DNA]</scope>
    <source>
        <strain evidence="4">CCUG 52478</strain>
    </source>
</reference>
<sequence>MKRLHRLLQHRLAMILLLAGGIIYGSWVLELILPIDLDPVTSFISELSAVGQPFRRVFRTLDVIGGLLLLGGGAAAWWQSRRWPSVWGPLVVLGACIVLEALLPLEASFTDDLPAAGTSSWWARVTEPHGVISFIETNAFLVLLVTCSIALRRVEAPVVRRRILATIGLLAALSGVVDAVMTAALLVNGDTGALGLVQRLGVSLTATWLALAPAWLLWVTLHRRRQASARRPGNGHGSSTVGRPQSST</sequence>
<feature type="region of interest" description="Disordered" evidence="1">
    <location>
        <begin position="228"/>
        <end position="248"/>
    </location>
</feature>
<evidence type="ECO:0000313" key="3">
    <source>
        <dbReference type="EMBL" id="MFD1248163.1"/>
    </source>
</evidence>
<feature type="transmembrane region" description="Helical" evidence="2">
    <location>
        <begin position="200"/>
        <end position="221"/>
    </location>
</feature>
<name>A0ABW3VYN4_9ACTN</name>
<proteinExistence type="predicted"/>
<protein>
    <submittedName>
        <fullName evidence="3">DUF998 domain-containing protein</fullName>
    </submittedName>
</protein>
<keyword evidence="2" id="KW-1133">Transmembrane helix</keyword>
<feature type="transmembrane region" description="Helical" evidence="2">
    <location>
        <begin position="163"/>
        <end position="188"/>
    </location>
</feature>
<keyword evidence="2" id="KW-0472">Membrane</keyword>
<gene>
    <name evidence="3" type="ORF">ACFQ3F_10220</name>
</gene>
<evidence type="ECO:0000256" key="2">
    <source>
        <dbReference type="SAM" id="Phobius"/>
    </source>
</evidence>